<proteinExistence type="predicted"/>
<keyword evidence="1" id="KW-0119">Carbohydrate metabolism</keyword>
<gene>
    <name evidence="3" type="ORF">GCM10009720_12630</name>
</gene>
<dbReference type="Gene3D" id="3.20.20.150">
    <property type="entry name" value="Divalent-metal-dependent TIM barrel enzymes"/>
    <property type="match status" value="1"/>
</dbReference>
<dbReference type="InterPro" id="IPR036237">
    <property type="entry name" value="Xyl_isomerase-like_sf"/>
</dbReference>
<name>A0ABN2UI65_9MICC</name>
<protein>
    <submittedName>
        <fullName evidence="3">TIM barrel protein</fullName>
    </submittedName>
</protein>
<dbReference type="PANTHER" id="PTHR12110:SF48">
    <property type="entry name" value="BLL3656 PROTEIN"/>
    <property type="match status" value="1"/>
</dbReference>
<dbReference type="InterPro" id="IPR050312">
    <property type="entry name" value="IolE/XylAMocC-like"/>
</dbReference>
<evidence type="ECO:0000313" key="4">
    <source>
        <dbReference type="Proteomes" id="UP001501461"/>
    </source>
</evidence>
<evidence type="ECO:0000313" key="3">
    <source>
        <dbReference type="EMBL" id="GAA2033582.1"/>
    </source>
</evidence>
<reference evidence="3 4" key="1">
    <citation type="journal article" date="2019" name="Int. J. Syst. Evol. Microbiol.">
        <title>The Global Catalogue of Microorganisms (GCM) 10K type strain sequencing project: providing services to taxonomists for standard genome sequencing and annotation.</title>
        <authorList>
            <consortium name="The Broad Institute Genomics Platform"/>
            <consortium name="The Broad Institute Genome Sequencing Center for Infectious Disease"/>
            <person name="Wu L."/>
            <person name="Ma J."/>
        </authorList>
    </citation>
    <scope>NUCLEOTIDE SEQUENCE [LARGE SCALE GENOMIC DNA]</scope>
    <source>
        <strain evidence="3 4">JCM 13595</strain>
    </source>
</reference>
<accession>A0ABN2UI65</accession>
<keyword evidence="4" id="KW-1185">Reference proteome</keyword>
<evidence type="ECO:0000256" key="1">
    <source>
        <dbReference type="ARBA" id="ARBA00023277"/>
    </source>
</evidence>
<dbReference type="SUPFAM" id="SSF51658">
    <property type="entry name" value="Xylose isomerase-like"/>
    <property type="match status" value="1"/>
</dbReference>
<dbReference type="Pfam" id="PF01261">
    <property type="entry name" value="AP_endonuc_2"/>
    <property type="match status" value="1"/>
</dbReference>
<comment type="caution">
    <text evidence="3">The sequence shown here is derived from an EMBL/GenBank/DDBJ whole genome shotgun (WGS) entry which is preliminary data.</text>
</comment>
<feature type="domain" description="Xylose isomerase-like TIM barrel" evidence="2">
    <location>
        <begin position="21"/>
        <end position="251"/>
    </location>
</feature>
<dbReference type="EMBL" id="BAAAMN010000019">
    <property type="protein sequence ID" value="GAA2033582.1"/>
    <property type="molecule type" value="Genomic_DNA"/>
</dbReference>
<dbReference type="Proteomes" id="UP001501461">
    <property type="component" value="Unassembled WGS sequence"/>
</dbReference>
<organism evidence="3 4">
    <name type="scientific">Yaniella flava</name>
    <dbReference type="NCBI Taxonomy" id="287930"/>
    <lineage>
        <taxon>Bacteria</taxon>
        <taxon>Bacillati</taxon>
        <taxon>Actinomycetota</taxon>
        <taxon>Actinomycetes</taxon>
        <taxon>Micrococcales</taxon>
        <taxon>Micrococcaceae</taxon>
        <taxon>Yaniella</taxon>
    </lineage>
</organism>
<evidence type="ECO:0000259" key="2">
    <source>
        <dbReference type="Pfam" id="PF01261"/>
    </source>
</evidence>
<dbReference type="PANTHER" id="PTHR12110">
    <property type="entry name" value="HYDROXYPYRUVATE ISOMERASE"/>
    <property type="match status" value="1"/>
</dbReference>
<dbReference type="InterPro" id="IPR013022">
    <property type="entry name" value="Xyl_isomerase-like_TIM-brl"/>
</dbReference>
<sequence length="287" mass="30943">MPRLLSIAHLTAIELSPPELVRAAAHHGIGAVGARIHPATATEKQYPMLPGSRMLKETRDACRETGVRVLDVEVFGLGKHIDRETWMPVLEAGAELQATVLNVVGVDADLGRFRDKLGMLVDDAHGYGIRPSMEPISYQPLSSFSTARTIAEETGAGIMVDTLHAFRGGASLSEIEQIPTDMVTVVQLCDGMWAEPSEVEVSVSMPIGQSVGGSPREFESRAQRMLPGKGEFPLQKILELFPQVPVSIEVPDVRAVRAHGLDAHLANCVDNSWKLLSEGNATALGQN</sequence>